<dbReference type="HOGENOM" id="CLU_2771241_0_0_3"/>
<comment type="caution">
    <text evidence="1">The sequence shown here is derived from an EMBL/GenBank/DDBJ whole genome shotgun (WGS) entry which is preliminary data.</text>
</comment>
<proteinExistence type="predicted"/>
<name>I4HZJ6_MICAE</name>
<sequence length="69" mass="8141">MTYSWISKPLIRTTCERPVIAGTTTNSNKPRWGSDDRVFKAVIRYGKKCSLNLPLRNNHQKRRCDRYLE</sequence>
<dbReference type="EMBL" id="CAIN01000280">
    <property type="protein sequence ID" value="CCI27470.1"/>
    <property type="molecule type" value="Genomic_DNA"/>
</dbReference>
<organism evidence="1 2">
    <name type="scientific">Microcystis aeruginosa PCC 9808</name>
    <dbReference type="NCBI Taxonomy" id="1160284"/>
    <lineage>
        <taxon>Bacteria</taxon>
        <taxon>Bacillati</taxon>
        <taxon>Cyanobacteriota</taxon>
        <taxon>Cyanophyceae</taxon>
        <taxon>Oscillatoriophycideae</taxon>
        <taxon>Chroococcales</taxon>
        <taxon>Microcystaceae</taxon>
        <taxon>Microcystis</taxon>
    </lineage>
</organism>
<protein>
    <submittedName>
        <fullName evidence="1">Uncharacterized protein</fullName>
    </submittedName>
</protein>
<reference evidence="1 2" key="1">
    <citation type="submission" date="2012-04" db="EMBL/GenBank/DDBJ databases">
        <authorList>
            <person name="Genoscope - CEA"/>
        </authorList>
    </citation>
    <scope>NUCLEOTIDE SEQUENCE [LARGE SCALE GENOMIC DNA]</scope>
    <source>
        <strain evidence="1 2">9808</strain>
    </source>
</reference>
<gene>
    <name evidence="1" type="ORF">MICAG_3500012</name>
</gene>
<evidence type="ECO:0000313" key="1">
    <source>
        <dbReference type="EMBL" id="CCI27470.1"/>
    </source>
</evidence>
<evidence type="ECO:0000313" key="2">
    <source>
        <dbReference type="Proteomes" id="UP000005291"/>
    </source>
</evidence>
<dbReference type="Proteomes" id="UP000005291">
    <property type="component" value="Unassembled WGS sequence"/>
</dbReference>
<accession>I4HZJ6</accession>
<dbReference type="AlphaFoldDB" id="I4HZJ6"/>